<dbReference type="PROSITE" id="PS51521">
    <property type="entry name" value="HTUSP"/>
    <property type="match status" value="1"/>
</dbReference>
<feature type="compositionally biased region" description="Basic and acidic residues" evidence="13">
    <location>
        <begin position="2479"/>
        <end position="2493"/>
    </location>
</feature>
<keyword evidence="12" id="KW-1035">Host cytoplasm</keyword>
<feature type="region of interest" description="Disordered" evidence="13">
    <location>
        <begin position="2574"/>
        <end position="2635"/>
    </location>
</feature>
<feature type="compositionally biased region" description="Basic and acidic residues" evidence="13">
    <location>
        <begin position="2594"/>
        <end position="2611"/>
    </location>
</feature>
<name>A0A5B9R2C3_9ALPH</name>
<keyword evidence="7" id="KW-0833">Ubl conjugation pathway</keyword>
<keyword evidence="16" id="KW-1185">Reference proteome</keyword>
<dbReference type="Pfam" id="PF04843">
    <property type="entry name" value="Herpes_teg_N"/>
    <property type="match status" value="1"/>
</dbReference>
<keyword evidence="11" id="KW-1127">Modulation of host ubiquitin pathway by viral deubiquitinase</keyword>
<evidence type="ECO:0000256" key="10">
    <source>
        <dbReference type="ARBA" id="ARBA00022844"/>
    </source>
</evidence>
<feature type="compositionally biased region" description="Basic and acidic residues" evidence="13">
    <location>
        <begin position="2454"/>
        <end position="2463"/>
    </location>
</feature>
<dbReference type="GeneID" id="80540298"/>
<dbReference type="InterPro" id="IPR038765">
    <property type="entry name" value="Papain-like_cys_pep_sf"/>
</dbReference>
<dbReference type="Pfam" id="PF03586">
    <property type="entry name" value="Herpes_UL36"/>
    <property type="match status" value="1"/>
</dbReference>
<keyword evidence="4" id="KW-1130">Modulation of host ubiquitin pathway by virus</keyword>
<dbReference type="Proteomes" id="UP001144437">
    <property type="component" value="Segment"/>
</dbReference>
<feature type="compositionally biased region" description="Polar residues" evidence="13">
    <location>
        <begin position="2616"/>
        <end position="2627"/>
    </location>
</feature>
<dbReference type="GO" id="GO:0019784">
    <property type="term" value="F:deNEDDylase activity"/>
    <property type="evidence" value="ECO:0007669"/>
    <property type="project" value="InterPro"/>
</dbReference>
<keyword evidence="2" id="KW-0920">Virion tegument</keyword>
<keyword evidence="6" id="KW-0677">Repeat</keyword>
<proteinExistence type="predicted"/>
<organism evidence="15 16">
    <name type="scientific">Cacatuid alphaherpesvirus 2</name>
    <dbReference type="NCBI Taxonomy" id="2604840"/>
    <lineage>
        <taxon>Viruses</taxon>
        <taxon>Duplodnaviria</taxon>
        <taxon>Heunggongvirae</taxon>
        <taxon>Peploviricota</taxon>
        <taxon>Herviviricetes</taxon>
        <taxon>Herpesvirales</taxon>
        <taxon>Orthoherpesviridae</taxon>
        <taxon>Alphaherpesvirinae</taxon>
        <taxon>Iltovirus</taxon>
        <taxon>Iltovirus cacatuidalpha2</taxon>
    </lineage>
</organism>
<evidence type="ECO:0000256" key="1">
    <source>
        <dbReference type="ARBA" id="ARBA00022562"/>
    </source>
</evidence>
<evidence type="ECO:0000256" key="13">
    <source>
        <dbReference type="SAM" id="MobiDB-lite"/>
    </source>
</evidence>
<keyword evidence="8" id="KW-0378">Hydrolase</keyword>
<dbReference type="GO" id="GO:0006508">
    <property type="term" value="P:proteolysis"/>
    <property type="evidence" value="ECO:0007669"/>
    <property type="project" value="UniProtKB-KW"/>
</dbReference>
<feature type="region of interest" description="Disordered" evidence="13">
    <location>
        <begin position="2714"/>
        <end position="2753"/>
    </location>
</feature>
<evidence type="ECO:0000256" key="6">
    <source>
        <dbReference type="ARBA" id="ARBA00022737"/>
    </source>
</evidence>
<reference evidence="15" key="1">
    <citation type="journal article" date="2019" name="Vet. Microbiol.">
        <title>Disease surveillance in wild Victorian cacatuids reveals co-infection with multiple agents and detection of novel avian viruses.</title>
        <authorList>
            <person name="Sutherland M."/>
            <person name="Sarker S."/>
            <person name="Vaz P.K."/>
            <person name="Legione A.R."/>
            <person name="Devlin J.M."/>
            <person name="Macwhirter P.L."/>
            <person name="Whiteley P.L."/>
            <person name="Raidal S.R."/>
        </authorList>
    </citation>
    <scope>NUCLEOTIDE SEQUENCE</scope>
    <source>
        <strain evidence="15">97-0001</strain>
    </source>
</reference>
<dbReference type="EMBL" id="MK360902">
    <property type="protein sequence ID" value="QEG54036.1"/>
    <property type="molecule type" value="Genomic_DNA"/>
</dbReference>
<dbReference type="InterPro" id="IPR005210">
    <property type="entry name" value="Herpes_LT_deneddylase"/>
</dbReference>
<dbReference type="SUPFAM" id="SSF54001">
    <property type="entry name" value="Cysteine proteinases"/>
    <property type="match status" value="1"/>
</dbReference>
<dbReference type="GO" id="GO:0008234">
    <property type="term" value="F:cysteine-type peptidase activity"/>
    <property type="evidence" value="ECO:0007669"/>
    <property type="project" value="UniProtKB-KW"/>
</dbReference>
<evidence type="ECO:0000256" key="8">
    <source>
        <dbReference type="ARBA" id="ARBA00022801"/>
    </source>
</evidence>
<sequence>MWPADLGQIVAKASRSQFDPVYGDVRHVMCVESSAAFLRATELLGISAVQNTEVINAILDQGSEATRKGIYSCEVLQNENKKYRMIDCQELPQIWRSTKSEPEMILVHSMTYGNVPYDSTPVNDEDNKIILNGKQLGEKAARVARRGLGAVLIIGNFGLAVFFSGDKNEPIFIFDPHGWMGGPAYVTKLSKPADITAFIKAYVNNSSGVYVTMNFVYWLFTGGWNFFEQNEKMSELITAAVIAKYGSSDIFSADNNISVTLDTQLPVAISAKRASLFAQKSLMALSELRKKNITSNSPIVTVNTRGQKRSTPRPKDPSLLDSTEKLSNIAPVKVKKSNDITQIEQHAKCLPETRLKADETLCALAQRPVWRLKLNSVASHESPSELQPSHRPSRTLLELLKILPETPNALVQTSARNLWTGILGARIERLTDRMLVFLVENGITVRKAESEVGFLIDPLLAVLSHRNNRELVASLIAHTRLNLSLLVERKPDLLRLTELRGDDISAVLVHKTQEVCSKIITETNKLTERLKDFTNEITSKQPNDAYEELEKELLNFSKSSPVLAELPNATSPSILTIVGQATTAVHDIEKAAKDKADRELRTKRADEKLLILAERVWSEINHVAEDATRGAKQTPSAILSRDKIKIPDPSLMPSAKDYSELPELNRNASDARQKITDAASRMLKMYGNVIDYSISAFTTGTQGALGRFALASQALERIKTWIDRLYYLNDLITGLATLSGRPPINEWSQFTTIDQVRVLEGLLETSSDLSSDENLNHWAFQLSEAYSSGFLPSPAKWLTAVTGINTRVKEMELSMGALLELETEIKTTESMDAGVDVRLECARHALDSAKAILTTKIGSEQKTRAAAVQAKAAKIIEDCQSEINETKRREEETAKKASEIRKILMGFFRPIEKFQGLKNLDRNIIISGLTDNDISSIVGDDDQLSRTLTADIITLINNYEKDFSELETSNLLDVTGPLLRGISFLKVATKQIPSDLGFITFLTEIDNELLYNIASVKGKPDTATCANILTRLDSIKNKLEALNKPWPEFAAMAEKKVKEIKNRACAADRTTRNKELIDGMLKRLTLAINTFNKNDGDLNDSVASALDLVETIKHEIFELKLSDEEKTSSDYVSLEKSLSELSDIAKRKLNDYNERAWRNRLLHLLESDRDKGEFSRDSWEQALDEGNGIGGRQAVTEDLVKLSRSVLDYWAQHGIRLLRTFFSNNPYLKKESYVSDVLEVVRSLRCSKWVLNFPTVVDIYEDLFGTPTAKLTALCKISEDVVEAFDAVDSPENIDMHTLIQNMASNLFRIPELEEFFNFYIDGYEMYLDTLTTITDKTLKINFYEHKSKEAIKTAEKTALLERCPLVAKERLERGEEEVKELVELRDLRNALKFETKKQFEKTAFLEPLEHGYAETRKNIDRIILELETEQKNSHARIKAHLSALWQEKETETRELAKNLKTLKDVLVTRSPKDIAAAINGAESLNDIVKIFSEQLLLAEEENKHGIIKSETLDWLTFAKTAINRSDIASRTDGEGPLCQFVERLHKLIAEGTMLDALFQTLADYHNVFVKDLANFKEVSGKQKDETEDGWWKYSEAASKVAKSSCDLRTRLNDRVVDKLRNETIVKTYEKSLDDAEPIIKDAELTLEATTTGMRKLVTLYETAKKELVRKHLENLEKEIVTIANGYGIPKWFRVLHADIEKLIELRLGLYQAYESLKISAVPQTTIPPESMVILPGTVLAAARVTAFMARAEKPIMTVTTHSLGTIGSVIVDESERSLEYALCYATVSEKAAALWAAANKFGHGNFDGLKLCAPKNEAAVDNFSEKTHAVISLSATAIWLSAVEPLITSEINSYFMFCSTERWPAVARENKCPTISVCACYCALLYSALARTYGSASDVSIDQNGDFFTHHNEDVGTGEKLTRKFTFTATDLLILLAACEPAHLVYFSRLDLLRQSEYMHKTLEPVLSRAIREKVGLSSLVPGSSSGSRKTLPFDLSDLRSKFDNSRGSCFAIDKRDWDTVKTPKYVSNLLDPWKTLPDIRGSVEKIEKIIGGSVHGLTPTLMMLSLTCIPSNILEALWIFLGPQDNADEELLPRDSINPNKIGEAGSIDAMMNFMIRRSATVENYTVTTGGCDTRIVDSLNAKLLGPAIGSMVYSLTSDQTDLKKLCAFDVALLAIIFGAKVIICTEISALSSESGLVLYSSIFDSRDGIRYTEFLGNASEKTITTANLKNIILADPNRIENACLFSQADELNTLLLGSPLRSSTPLLFVSNHSNQITQILIQSKSQPSRFVVTLKPDPLYDEVPVRYSSKEFFPEAIREEDVRNGDLFFSAIIGGEMPIFDNPEDMCTTMPEYSRDEKNIFPFAKVKPKKTSPVIPNDKDKTFFKTNSVCDKEEAHRTPSCPVVTPQTLSQTQEKKDKADPQTDSHDPPQENKDVRRNSNKPNVFPAAWEKNWKSPEKSIRKGSYSKKRHNRLRRHFSESSDDEKIVNDRSRHRRHRSSKSHASDEITSKLQQNSKDLHYKNNETVFTKKHDSSENRHPIGIDTSSGNTSFKELVYPTACENNENLTLKNKSVRSIPDTKDVCTQQTKPDYLSHSEDTDVGQWDEKYDIGLSPNETDNEISSGNLDPHPRTSDEILLSSEALTNIVDWVISNTDVSICGETDWQDNSEEEKTSSESNCEVLAKAEKNISNALDNEAGGLCFDKEWSGSRSTIINTDDIPKPWEIAPPSSSDDGEEHGSDPSSDYSRYGSPVLCQPKEYEEKRKSVSSPDSRSNDHSCIFLPVRNNIESNSTNCFYASDNQSHDEQEPLASELNGDISRFIAREDTLSPSSEEVYNSNEELNNFDYSLILSRNNETDSANNILVSHYDEASDNSDSHSKHSPINISPLTVKTDRTNNADTCTQTQVVKKSNIKFIRQDSSESSGGETYAPFEVSIKFAEEEISSQDDGRDIVSDEETQLANDEEPTLKTLNERTTRLKADAKSITAYVRDIDEALKDSGEAVTEFFVRSEQSCVESDEDRRESTISLAQTDTDKYGTRDVLTPLDPTTRGKIYASLAVTCRLILRGVRQARDRAEVNSENVLVEANKIKLLLN</sequence>
<evidence type="ECO:0000256" key="12">
    <source>
        <dbReference type="ARBA" id="ARBA00023200"/>
    </source>
</evidence>
<evidence type="ECO:0000256" key="4">
    <source>
        <dbReference type="ARBA" id="ARBA00022662"/>
    </source>
</evidence>
<keyword evidence="10" id="KW-0946">Virion</keyword>
<accession>A0A5B9R2C3</accession>
<feature type="compositionally biased region" description="Basic and acidic residues" evidence="13">
    <location>
        <begin position="2416"/>
        <end position="2440"/>
    </location>
</feature>
<evidence type="ECO:0000256" key="2">
    <source>
        <dbReference type="ARBA" id="ARBA00022580"/>
    </source>
</evidence>
<feature type="domain" description="Peptidase C76" evidence="14">
    <location>
        <begin position="10"/>
        <end position="247"/>
    </location>
</feature>
<dbReference type="RefSeq" id="YP_010801585.1">
    <property type="nucleotide sequence ID" value="NC_076966.1"/>
</dbReference>
<evidence type="ECO:0000313" key="16">
    <source>
        <dbReference type="Proteomes" id="UP001144437"/>
    </source>
</evidence>
<dbReference type="InterPro" id="IPR006928">
    <property type="entry name" value="Herpes_teg_USP"/>
</dbReference>
<evidence type="ECO:0000256" key="7">
    <source>
        <dbReference type="ARBA" id="ARBA00022786"/>
    </source>
</evidence>
<dbReference type="Gene3D" id="3.90.70.120">
    <property type="match status" value="1"/>
</dbReference>
<keyword evidence="5" id="KW-0645">Protease</keyword>
<protein>
    <submittedName>
        <fullName evidence="15">Large tegument protein deneddylase</fullName>
    </submittedName>
</protein>
<feature type="compositionally biased region" description="Basic and acidic residues" evidence="13">
    <location>
        <begin position="313"/>
        <end position="322"/>
    </location>
</feature>
<feature type="compositionally biased region" description="Basic residues" evidence="13">
    <location>
        <begin position="2494"/>
        <end position="2503"/>
    </location>
</feature>
<dbReference type="KEGG" id="vg:80540298"/>
<evidence type="ECO:0000259" key="14">
    <source>
        <dbReference type="PROSITE" id="PS51521"/>
    </source>
</evidence>
<evidence type="ECO:0000256" key="3">
    <source>
        <dbReference type="ARBA" id="ARBA00022581"/>
    </source>
</evidence>
<feature type="region of interest" description="Disordered" evidence="13">
    <location>
        <begin position="303"/>
        <end position="322"/>
    </location>
</feature>
<dbReference type="GO" id="GO:0039648">
    <property type="term" value="P:symbiont-mediated perturbation of host ubiquitin-like protein modification"/>
    <property type="evidence" value="ECO:0007669"/>
    <property type="project" value="UniProtKB-KW"/>
</dbReference>
<feature type="region of interest" description="Disordered" evidence="13">
    <location>
        <begin position="2397"/>
        <end position="2519"/>
    </location>
</feature>
<keyword evidence="1" id="KW-1048">Host nucleus</keyword>
<dbReference type="GO" id="GO:0039693">
    <property type="term" value="P:viral DNA genome replication"/>
    <property type="evidence" value="ECO:0007669"/>
    <property type="project" value="InterPro"/>
</dbReference>
<evidence type="ECO:0000256" key="9">
    <source>
        <dbReference type="ARBA" id="ARBA00022807"/>
    </source>
</evidence>
<keyword evidence="9" id="KW-0788">Thiol protease</keyword>
<evidence type="ECO:0000256" key="11">
    <source>
        <dbReference type="ARBA" id="ARBA00022876"/>
    </source>
</evidence>
<evidence type="ECO:0000313" key="15">
    <source>
        <dbReference type="EMBL" id="QEG54036.1"/>
    </source>
</evidence>
<feature type="compositionally biased region" description="Basic residues" evidence="13">
    <location>
        <begin position="2467"/>
        <end position="2478"/>
    </location>
</feature>
<keyword evidence="3" id="KW-0945">Host-virus interaction</keyword>
<evidence type="ECO:0000256" key="5">
    <source>
        <dbReference type="ARBA" id="ARBA00022670"/>
    </source>
</evidence>
<dbReference type="GO" id="GO:0044423">
    <property type="term" value="C:virion component"/>
    <property type="evidence" value="ECO:0007669"/>
    <property type="project" value="UniProtKB-KW"/>
</dbReference>